<feature type="compositionally biased region" description="Acidic residues" evidence="13">
    <location>
        <begin position="1307"/>
        <end position="1321"/>
    </location>
</feature>
<evidence type="ECO:0000259" key="15">
    <source>
        <dbReference type="PROSITE" id="PS50237"/>
    </source>
</evidence>
<dbReference type="OrthoDB" id="8068875at2759"/>
<feature type="region of interest" description="Disordered" evidence="13">
    <location>
        <begin position="1756"/>
        <end position="1778"/>
    </location>
</feature>
<dbReference type="SMART" id="SM00119">
    <property type="entry name" value="HECTc"/>
    <property type="match status" value="1"/>
</dbReference>
<dbReference type="InterPro" id="IPR016024">
    <property type="entry name" value="ARM-type_fold"/>
</dbReference>
<feature type="region of interest" description="Disordered" evidence="13">
    <location>
        <begin position="2703"/>
        <end position="2734"/>
    </location>
</feature>
<evidence type="ECO:0000256" key="8">
    <source>
        <dbReference type="ARBA" id="ARBA00022816"/>
    </source>
</evidence>
<dbReference type="Gene3D" id="3.30.2160.10">
    <property type="entry name" value="Hect, E3 ligase catalytic domain"/>
    <property type="match status" value="1"/>
</dbReference>
<dbReference type="FunFam" id="3.30.2160.10:FF:000001">
    <property type="entry name" value="E3 ubiquitin-protein ligase NEDD4-like"/>
    <property type="match status" value="1"/>
</dbReference>
<keyword evidence="5" id="KW-0813">Transport</keyword>
<name>A0A1E3Q9C7_LIPST</name>
<dbReference type="InterPro" id="IPR010309">
    <property type="entry name" value="E3_Ub_ligase_DUF908"/>
</dbReference>
<evidence type="ECO:0000256" key="9">
    <source>
        <dbReference type="ARBA" id="ARBA00023242"/>
    </source>
</evidence>
<dbReference type="SUPFAM" id="SSF56204">
    <property type="entry name" value="Hect, E3 ligase catalytic domain"/>
    <property type="match status" value="1"/>
</dbReference>
<dbReference type="InterPro" id="IPR000569">
    <property type="entry name" value="HECT_dom"/>
</dbReference>
<dbReference type="InterPro" id="IPR050409">
    <property type="entry name" value="E3_ubiq-protein_ligase"/>
</dbReference>
<feature type="compositionally biased region" description="Low complexity" evidence="13">
    <location>
        <begin position="1279"/>
        <end position="1290"/>
    </location>
</feature>
<evidence type="ECO:0000256" key="3">
    <source>
        <dbReference type="ARBA" id="ARBA00004906"/>
    </source>
</evidence>
<feature type="compositionally biased region" description="Basic and acidic residues" evidence="13">
    <location>
        <begin position="2447"/>
        <end position="2500"/>
    </location>
</feature>
<dbReference type="Pfam" id="PF14377">
    <property type="entry name" value="UBM"/>
    <property type="match status" value="3"/>
</dbReference>
<dbReference type="PROSITE" id="PS50030">
    <property type="entry name" value="UBA"/>
    <property type="match status" value="1"/>
</dbReference>
<evidence type="ECO:0000256" key="1">
    <source>
        <dbReference type="ARBA" id="ARBA00000885"/>
    </source>
</evidence>
<evidence type="ECO:0000256" key="12">
    <source>
        <dbReference type="PROSITE-ProRule" id="PRU00104"/>
    </source>
</evidence>
<dbReference type="Pfam" id="PF06012">
    <property type="entry name" value="DUF908"/>
    <property type="match status" value="1"/>
</dbReference>
<dbReference type="GO" id="GO:0061630">
    <property type="term" value="F:ubiquitin protein ligase activity"/>
    <property type="evidence" value="ECO:0007669"/>
    <property type="project" value="UniProtKB-EC"/>
</dbReference>
<comment type="pathway">
    <text evidence="3">Protein modification; protein ubiquitination.</text>
</comment>
<feature type="region of interest" description="Disordered" evidence="13">
    <location>
        <begin position="2956"/>
        <end position="3010"/>
    </location>
</feature>
<feature type="compositionally biased region" description="Low complexity" evidence="13">
    <location>
        <begin position="1329"/>
        <end position="1339"/>
    </location>
</feature>
<dbReference type="EC" id="2.3.2.26" evidence="4"/>
<dbReference type="PANTHER" id="PTHR11254">
    <property type="entry name" value="HECT DOMAIN UBIQUITIN-PROTEIN LIGASE"/>
    <property type="match status" value="1"/>
</dbReference>
<feature type="compositionally biased region" description="Polar residues" evidence="13">
    <location>
        <begin position="1265"/>
        <end position="1277"/>
    </location>
</feature>
<keyword evidence="8" id="KW-0509">mRNA transport</keyword>
<dbReference type="EMBL" id="KV454292">
    <property type="protein sequence ID" value="ODQ74256.1"/>
    <property type="molecule type" value="Genomic_DNA"/>
</dbReference>
<gene>
    <name evidence="16" type="ORF">LIPSTDRAFT_62297</name>
</gene>
<dbReference type="InterPro" id="IPR035983">
    <property type="entry name" value="Hect_E3_ubiquitin_ligase"/>
</dbReference>
<dbReference type="Gene3D" id="1.25.10.10">
    <property type="entry name" value="Leucine-rich Repeat Variant"/>
    <property type="match status" value="1"/>
</dbReference>
<keyword evidence="9" id="KW-0539">Nucleus</keyword>
<feature type="compositionally biased region" description="Basic and acidic residues" evidence="13">
    <location>
        <begin position="1758"/>
        <end position="1777"/>
    </location>
</feature>
<keyword evidence="6" id="KW-0808">Transferase</keyword>
<accession>A0A1E3Q9C7</accession>
<reference evidence="16 17" key="1">
    <citation type="journal article" date="2016" name="Proc. Natl. Acad. Sci. U.S.A.">
        <title>Comparative genomics of biotechnologically important yeasts.</title>
        <authorList>
            <person name="Riley R."/>
            <person name="Haridas S."/>
            <person name="Wolfe K.H."/>
            <person name="Lopes M.R."/>
            <person name="Hittinger C.T."/>
            <person name="Goeker M."/>
            <person name="Salamov A.A."/>
            <person name="Wisecaver J.H."/>
            <person name="Long T.M."/>
            <person name="Calvey C.H."/>
            <person name="Aerts A.L."/>
            <person name="Barry K.W."/>
            <person name="Choi C."/>
            <person name="Clum A."/>
            <person name="Coughlan A.Y."/>
            <person name="Deshpande S."/>
            <person name="Douglass A.P."/>
            <person name="Hanson S.J."/>
            <person name="Klenk H.-P."/>
            <person name="LaButti K.M."/>
            <person name="Lapidus A."/>
            <person name="Lindquist E.A."/>
            <person name="Lipzen A.M."/>
            <person name="Meier-Kolthoff J.P."/>
            <person name="Ohm R.A."/>
            <person name="Otillar R.P."/>
            <person name="Pangilinan J.L."/>
            <person name="Peng Y."/>
            <person name="Rokas A."/>
            <person name="Rosa C.A."/>
            <person name="Scheuner C."/>
            <person name="Sibirny A.A."/>
            <person name="Slot J.C."/>
            <person name="Stielow J.B."/>
            <person name="Sun H."/>
            <person name="Kurtzman C.P."/>
            <person name="Blackwell M."/>
            <person name="Grigoriev I.V."/>
            <person name="Jeffries T.W."/>
        </authorList>
    </citation>
    <scope>NUCLEOTIDE SEQUENCE [LARGE SCALE GENOMIC DNA]</scope>
    <source>
        <strain evidence="16 17">NRRL Y-11557</strain>
    </source>
</reference>
<feature type="region of interest" description="Disordered" evidence="13">
    <location>
        <begin position="2447"/>
        <end position="2544"/>
    </location>
</feature>
<dbReference type="FunFam" id="3.90.1750.10:FF:000003">
    <property type="entry name" value="E3 ubiquitin-protein ligase UPL1"/>
    <property type="match status" value="1"/>
</dbReference>
<dbReference type="Pfam" id="PF00632">
    <property type="entry name" value="HECT"/>
    <property type="match status" value="1"/>
</dbReference>
<evidence type="ECO:0000256" key="10">
    <source>
        <dbReference type="ARBA" id="ARBA00034494"/>
    </source>
</evidence>
<keyword evidence="17" id="KW-1185">Reference proteome</keyword>
<dbReference type="GO" id="GO:0005737">
    <property type="term" value="C:cytoplasm"/>
    <property type="evidence" value="ECO:0007669"/>
    <property type="project" value="TreeGrafter"/>
</dbReference>
<dbReference type="GO" id="GO:0000209">
    <property type="term" value="P:protein polyubiquitination"/>
    <property type="evidence" value="ECO:0007669"/>
    <property type="project" value="TreeGrafter"/>
</dbReference>
<dbReference type="FunFam" id="3.30.2410.10:FF:000004">
    <property type="entry name" value="E3 ubiquitin-protein ligase HUWE1, variant"/>
    <property type="match status" value="1"/>
</dbReference>
<dbReference type="InterPro" id="IPR015940">
    <property type="entry name" value="UBA"/>
</dbReference>
<evidence type="ECO:0000256" key="5">
    <source>
        <dbReference type="ARBA" id="ARBA00022448"/>
    </source>
</evidence>
<dbReference type="GO" id="GO:0005634">
    <property type="term" value="C:nucleus"/>
    <property type="evidence" value="ECO:0007669"/>
    <property type="project" value="UniProtKB-SubCell"/>
</dbReference>
<sequence length="3661" mass="409688">MRIKKSPSSAKRLAHMPPSLINYISKLETCPQSDIANHVRSFGPLWDQPRGDLHHWIPVLNRFDEILETAVTKSGLRANLPSAYAFSAEEEEMLVAILDFSALLLEECSHRSLYASGSYLSNLLYATSLPILISTLKVCARLAQRYAQANSGRSSIFVISLEKMYKLANSFPPPTPVEITHKVSLYDLVDPSKEWDSSWSSIHLQYYKNTPTSLVSPETPGHPVTPSLFTPHKGEASGELKAGDGMLSFTVSSNEVAHTSMDGLLNRVFTEIPKHFLVEAFLKTRAAKAFSPGSASLEMRRELAAVRCLAIEFLGYTAQENSIQTRLFAGNPQLISSLCDLIHPDNDVPVWLRTIAIESLQSLAHHRAKHNEILSSLSANVNHGVLLYIVRQMVKDLSQGQIVDAYFADRLMNLIPLLASSSHSVQVLVTAGFMSVMVQLIETKTQDFTTVAMAITVIQHMVCVAQSAFNEFVQIGGLDFVVKRIEEEVDYSIANPEDIEQTILVDYKINYVRAQFLKSLFKLLLSMMASTGNADRLRNLVESSILSSIKKIVSKSSLFGTNIVSCAIDMMSTFIHNEPTSYTIISESKLPQVFVDSIPELIKLSKTTSIPHAIGAICLNNAGLDLVQKSGALKKYFQVFKMHFHAQIMTLTSVPSSLGSAFDEMVRHHPALKEEIMAEVVQIAADICHEGETLSGGVRFFSVRADALKTDADEQLVTQDANSEIMSLIDCYARFLEAFLQNNVHCKEFIKRDGLAYLVRFYSLPSLPYDFPSRAPAISLTRVFRLATEVNTFWTITTILKGCSATMKKIDAFLDYNEPESFFKHLETEDDDFAAQFMKSLNSVHCFVFLLSQMYAHMIYPHSKSTLPMIQPFSTVNEFEQLLVSFGRLQRNCLWEDIVITKGLSEEWRDASRVISFDESRNRYNEQERKTEIAEAEAKIDVTDNRYKNVKIVRYMMSQIPGSLSKIFSGLSKLTLSRRIPDASQKKHGFSVGEMLAKVLVESLSYSRIDLFQDKRDKYAFWVLLLSASRNILFDDQRVSTTSLLTVVAICFKRQGGIELLIKVLESLWYELRGLPPAEDGDKSILSKQAMTFGDVVVLQIFSTLVNMKSVLDSSQTGSLAMKERDRDRPEYFNQNQFLVELRLAVLPTIKKLWESEQLLNATSPVLKILIGILASIMNSDGENGCIAPGDRAWSSDRLTAASFQAAEDGVRQLMDLGFARPLVEVALRRSSNQVNRAADLLIANRSGLSYGSGAETPLGIGEIGSSTQPSEGQGESSADGAAAAVALAALIDPDTSNTPAARPDMESDGIDIEEDPEDIETAERDIGDSSASESDASDGNVDYSGEPVVPDGEDTPMAEPESSTSSTVAAHQRDEVSKVLYVSDLNEIRDEIRKDLIPRTLAILEAHPEVVFELSNLLNASFGGKLSSAETKKQTVAEIVRHLSSFDLSDENNIVRVKSTAHLLGLHLQNEAFFAASLADLRTHWDLFIRLLHFDRNGNDTWIPDVLLIVERILSDAEQPRPVTFEHNLAGPIVELNQVPMETREALFDAIVKLPTVKSEATAAAVARVLIILTRHHDFAVQAFEKGAIGSLFTSIQNFSGDSKLRLQNYASILLRHVIDSSETLETLIAIEIRSWFSQPRARPVDVQSFIRGNSHAVVRSPETFVKVTNNICKVVLSPEIPSRQQNIILKSQENARTVLPGSDISQGGGNEMKKVDDEDKEMTDAKPTADTPLPIKVLTLEKTTGVMQYLLNELLATKDDPPQQPEKTDGDDKMSDQTQKVEFNASKHPQFLYRAFLLEAVTELLASYNQCKLEFISYSRRGQTFNTPSKPRLAVLNYFLYELLPTGGLVTSDDIQLKKKVCISNMTVRLLYALVTGTGEHAEHGEEDLTILHIRKFVLDATLRAFKDVSTSSDLLEVRYSRLLNLGTLCYKFLNGRTSNSMIGGPKHTFPPTEVDDNSMAKIMFEKGFVSTLTNALNEIDLNFPGSQKVVRILLRPLTKLARASIDLADVLTMTKPGGLAEEDYFSTDSGPDDYREETPNFFSNSALGMYEVEEGADYDEDASEISGTDDGGEDMEYEEDDDEEDADEEVMEFVDEEMDYDDDEDSEDDLTEEGEDDVVDDDDDHMNVEIVVEEIHHDEDSDGDENDEGEQSAEEDDDDELDAESIQDYDDDDEWQDELDGDGIGDFGDPLDEIARVLGDEGDTPEQEGEVDEDEEDDEEPEDGEESDDVVPTDDMDYADDIEQDGDDEPNLGWEIEEIGTYDDMFPTRRNAHMLSNTGIRGSGIPGWSDVDTATNPLLVQPPNEEITSALSGSGAAPNDLPYRPYYSRRLPTEGDLRVLNDLFQQVVRHHHHRAGNSGEFGGNDVIITSDVDPVFGYHPSRSNRQSREDPWSVVSTLSPKPTLVRWQEEARMLFSTTVNDKASQVINHVLNFLLPIAIKEDEERKAAEAEDRRKERERLEREEQERREQERVEAERKAAEGKAAEEAEALARHQAEETAASAHTSAVEEGSADDSKNEEMEDVESSAVAEDATESVGVSSEPRMIVMVGGREVDVTGMGIDPTFLEALPEDMREEVLASHIREMQSSSTPHIGEPESEIEAEFLAALPPNIRQELLQQEAAERRRLQRERELRETPAENTTSDMDFATFLATLDPALRQTILAEQDEEALAHLPPTIADEAHELQRRHNLHTINDFLEIEPPARGSNGHRLHRLSGTQIPDGPGSSHPTSRNGIQLVDRAGVASLVRLLYLPQTSSQRSPLYDMLVSVTSNRQSKAELFNMILSILQDGSTDVISVERSYNQIWARARPQHTAVSNTPTKPLVTPKTPIMSSSKGNIWPTHHGSAEVSPLVLAQQCLQALDHIIKSNRQLASYFLIEHESPIGMKRTTSRKGKLKDIPASKAHKYAVNTLLALLDRPMIRDSATAMDTLSMLFQEITRPLQVLVKRSMEEEKAMEEQKEVEGEHGVSADPTVATTDVTDKDNPLPGQSTSAAKDEESKQPQRKLSPPFIPEHNLCLLVNILTARECPNRTLQQTLAAMQNLSAVPGAKDIFGSELIRQAQELGRSLPHDLQELKSQIKQARSGSEIQGMALSRFSPASSDQAKLLRVLTAVDYLFDPEREKKDVEDKADNVTEDVLIKLYSGLDFGLLWKALGEVLREIQERSDMLHVATVLLPLIETFMVVCKHEVLKETPKPTQPPGKVVRLDMAPVNPPPDNMQHLFFKFTDDHRKILNQMVRNNPKLMSGSFSILVKNPKVLDFDNKRNFFNRQLHARSQVVHIHRALALNVRREQVFLDSYKAMYFKTGDEIKYSKLNIRFHGEEGVDAGGVTREWFQVLARQMFNPDYALFTPVASDRTTFHPNRTSGVNPEHLLFFKFIGRIIGKALYEGRVLDCHFSRAVYKRILGKQVSLKDMETLDLEYYKSLVWMLENDITDVITETMSLEADDYGDKKIIDLVPNGRDISVTEENKHEYVRLVVGYRLLTSVEEQLESFLNGFYDIVPKDLIAIFNEQELELLISGLPDIDVDDWRNNTVNYVADDNASYQNYSPSSPQIQWFWRAIRSFDAEERAKLLQFVTGTSKVPLNGFAELEGMNGVSRFSIHRDYGHKHRLPSSHTCFNQLDMPEYESYEALRNALLLAITEGREGVNNWYILFELYLG</sequence>
<protein>
    <recommendedName>
        <fullName evidence="4">HECT-type E3 ubiquitin transferase</fullName>
        <ecNumber evidence="4">2.3.2.26</ecNumber>
    </recommendedName>
    <alternativeName>
        <fullName evidence="11">HECT-type E3 ubiquitin transferase TOM1</fullName>
    </alternativeName>
</protein>
<feature type="region of interest" description="Disordered" evidence="13">
    <location>
        <begin position="1701"/>
        <end position="1731"/>
    </location>
</feature>
<comment type="catalytic activity">
    <reaction evidence="1">
        <text>S-ubiquitinyl-[E2 ubiquitin-conjugating enzyme]-L-cysteine + [acceptor protein]-L-lysine = [E2 ubiquitin-conjugating enzyme]-L-cysteine + N(6)-ubiquitinyl-[acceptor protein]-L-lysine.</text>
        <dbReference type="EC" id="2.3.2.26"/>
    </reaction>
</comment>
<dbReference type="UniPathway" id="UPA00143"/>
<comment type="similarity">
    <text evidence="10">Belongs to the UPL family. TOM1/PTR1 subfamily.</text>
</comment>
<dbReference type="PANTHER" id="PTHR11254:SF67">
    <property type="entry name" value="E3 UBIQUITIN-PROTEIN LIGASE HUWE1"/>
    <property type="match status" value="1"/>
</dbReference>
<feature type="compositionally biased region" description="Acidic residues" evidence="13">
    <location>
        <begin position="2073"/>
        <end position="2127"/>
    </location>
</feature>
<evidence type="ECO:0000259" key="14">
    <source>
        <dbReference type="PROSITE" id="PS50030"/>
    </source>
</evidence>
<evidence type="ECO:0000256" key="6">
    <source>
        <dbReference type="ARBA" id="ARBA00022679"/>
    </source>
</evidence>
<evidence type="ECO:0000256" key="13">
    <source>
        <dbReference type="SAM" id="MobiDB-lite"/>
    </source>
</evidence>
<dbReference type="SUPFAM" id="SSF48371">
    <property type="entry name" value="ARM repeat"/>
    <property type="match status" value="1"/>
</dbReference>
<feature type="domain" description="HECT" evidence="15">
    <location>
        <begin position="3307"/>
        <end position="3648"/>
    </location>
</feature>
<feature type="compositionally biased region" description="Low complexity" evidence="13">
    <location>
        <begin position="2501"/>
        <end position="2513"/>
    </location>
</feature>
<feature type="region of interest" description="Disordered" evidence="13">
    <location>
        <begin position="2058"/>
        <end position="2255"/>
    </location>
</feature>
<dbReference type="GO" id="GO:0051028">
    <property type="term" value="P:mRNA transport"/>
    <property type="evidence" value="ECO:0007669"/>
    <property type="project" value="UniProtKB-KW"/>
</dbReference>
<feature type="compositionally biased region" description="Acidic residues" evidence="13">
    <location>
        <begin position="2203"/>
        <end position="2255"/>
    </location>
</feature>
<feature type="compositionally biased region" description="Acidic residues" evidence="13">
    <location>
        <begin position="2143"/>
        <end position="2186"/>
    </location>
</feature>
<feature type="region of interest" description="Disordered" evidence="13">
    <location>
        <begin position="1256"/>
        <end position="1372"/>
    </location>
</feature>
<dbReference type="SUPFAM" id="SSF46934">
    <property type="entry name" value="UBA-like"/>
    <property type="match status" value="1"/>
</dbReference>
<dbReference type="Gene3D" id="1.10.8.10">
    <property type="entry name" value="DNA helicase RuvA subunit, C-terminal domain"/>
    <property type="match status" value="1"/>
</dbReference>
<evidence type="ECO:0000256" key="11">
    <source>
        <dbReference type="ARBA" id="ARBA00076267"/>
    </source>
</evidence>
<dbReference type="GO" id="GO:0006511">
    <property type="term" value="P:ubiquitin-dependent protein catabolic process"/>
    <property type="evidence" value="ECO:0007669"/>
    <property type="project" value="TreeGrafter"/>
</dbReference>
<evidence type="ECO:0000313" key="17">
    <source>
        <dbReference type="Proteomes" id="UP000094385"/>
    </source>
</evidence>
<feature type="domain" description="UBA" evidence="14">
    <location>
        <begin position="1205"/>
        <end position="1245"/>
    </location>
</feature>
<feature type="active site" description="Glycyl thioester intermediate" evidence="12">
    <location>
        <position position="3619"/>
    </location>
</feature>
<evidence type="ECO:0000313" key="16">
    <source>
        <dbReference type="EMBL" id="ODQ74256.1"/>
    </source>
</evidence>
<dbReference type="InterPro" id="IPR025527">
    <property type="entry name" value="HUWE1/Rev1_UBM"/>
</dbReference>
<dbReference type="STRING" id="675824.A0A1E3Q9C7"/>
<dbReference type="Gene3D" id="3.30.2410.10">
    <property type="entry name" value="Hect, E3 ligase catalytic domain"/>
    <property type="match status" value="1"/>
</dbReference>
<dbReference type="Pfam" id="PF06025">
    <property type="entry name" value="DUF913"/>
    <property type="match status" value="1"/>
</dbReference>
<dbReference type="PROSITE" id="PS50237">
    <property type="entry name" value="HECT"/>
    <property type="match status" value="1"/>
</dbReference>
<dbReference type="InterPro" id="IPR011989">
    <property type="entry name" value="ARM-like"/>
</dbReference>
<evidence type="ECO:0000256" key="2">
    <source>
        <dbReference type="ARBA" id="ARBA00004123"/>
    </source>
</evidence>
<dbReference type="CDD" id="cd00078">
    <property type="entry name" value="HECTc"/>
    <property type="match status" value="1"/>
</dbReference>
<comment type="subcellular location">
    <subcellularLocation>
        <location evidence="2">Nucleus</location>
    </subcellularLocation>
</comment>
<organism evidence="16 17">
    <name type="scientific">Lipomyces starkeyi NRRL Y-11557</name>
    <dbReference type="NCBI Taxonomy" id="675824"/>
    <lineage>
        <taxon>Eukaryota</taxon>
        <taxon>Fungi</taxon>
        <taxon>Dikarya</taxon>
        <taxon>Ascomycota</taxon>
        <taxon>Saccharomycotina</taxon>
        <taxon>Lipomycetes</taxon>
        <taxon>Lipomycetales</taxon>
        <taxon>Lipomycetaceae</taxon>
        <taxon>Lipomyces</taxon>
    </lineage>
</organism>
<evidence type="ECO:0000256" key="4">
    <source>
        <dbReference type="ARBA" id="ARBA00012485"/>
    </source>
</evidence>
<dbReference type="Proteomes" id="UP000094385">
    <property type="component" value="Unassembled WGS sequence"/>
</dbReference>
<proteinExistence type="inferred from homology"/>
<keyword evidence="7 12" id="KW-0833">Ubl conjugation pathway</keyword>
<evidence type="ECO:0000256" key="7">
    <source>
        <dbReference type="ARBA" id="ARBA00022786"/>
    </source>
</evidence>
<dbReference type="InterPro" id="IPR010314">
    <property type="entry name" value="E3_Ub_ligase_DUF913"/>
</dbReference>
<feature type="compositionally biased region" description="Basic and acidic residues" evidence="13">
    <location>
        <begin position="2956"/>
        <end position="2970"/>
    </location>
</feature>
<dbReference type="Gene3D" id="3.90.1750.10">
    <property type="entry name" value="Hect, E3 ligase catalytic domains"/>
    <property type="match status" value="1"/>
</dbReference>
<dbReference type="InterPro" id="IPR009060">
    <property type="entry name" value="UBA-like_sf"/>
</dbReference>